<feature type="transmembrane region" description="Helical" evidence="1">
    <location>
        <begin position="45"/>
        <end position="62"/>
    </location>
</feature>
<dbReference type="RefSeq" id="WP_058383193.1">
    <property type="nucleotide sequence ID" value="NZ_CP013659.2"/>
</dbReference>
<dbReference type="Proteomes" id="UP000067683">
    <property type="component" value="Chromosome"/>
</dbReference>
<dbReference type="OrthoDB" id="2418141at2"/>
<accession>A0A0U2Z988</accession>
<keyword evidence="1" id="KW-1133">Transmembrane helix</keyword>
<evidence type="ECO:0000256" key="1">
    <source>
        <dbReference type="SAM" id="Phobius"/>
    </source>
</evidence>
<organism evidence="2 3">
    <name type="scientific">Planococcus rifietoensis</name>
    <dbReference type="NCBI Taxonomy" id="200991"/>
    <lineage>
        <taxon>Bacteria</taxon>
        <taxon>Bacillati</taxon>
        <taxon>Bacillota</taxon>
        <taxon>Bacilli</taxon>
        <taxon>Bacillales</taxon>
        <taxon>Caryophanaceae</taxon>
        <taxon>Planococcus</taxon>
    </lineage>
</organism>
<dbReference type="EMBL" id="CP013659">
    <property type="protein sequence ID" value="ALS76491.1"/>
    <property type="molecule type" value="Genomic_DNA"/>
</dbReference>
<dbReference type="InterPro" id="IPR026369">
    <property type="entry name" value="CxxC_20_CxxC"/>
</dbReference>
<dbReference type="AlphaFoldDB" id="A0A0U2Z988"/>
<sequence length="97" mass="11275">MPNCKNCGTKWSWGDAFKVSFLNKRICPKCEEMQYLKSHTNAKKFYAAGAFLFIVNIIRPYLDIPLNLFTLIFTLYVCALFIVLPYNTQLSNQPKTR</sequence>
<keyword evidence="3" id="KW-1185">Reference proteome</keyword>
<keyword evidence="1" id="KW-0472">Membrane</keyword>
<evidence type="ECO:0008006" key="4">
    <source>
        <dbReference type="Google" id="ProtNLM"/>
    </source>
</evidence>
<proteinExistence type="predicted"/>
<evidence type="ECO:0000313" key="3">
    <source>
        <dbReference type="Proteomes" id="UP000067683"/>
    </source>
</evidence>
<dbReference type="NCBIfam" id="TIGR04104">
    <property type="entry name" value="cxxc_20_cxxc"/>
    <property type="match status" value="1"/>
</dbReference>
<dbReference type="KEGG" id="prt:AUC31_15340"/>
<gene>
    <name evidence="2" type="ORF">AUC31_15340</name>
</gene>
<protein>
    <recommendedName>
        <fullName evidence="4">CXXC-20-CXXC protein</fullName>
    </recommendedName>
</protein>
<reference evidence="2" key="1">
    <citation type="submission" date="2016-01" db="EMBL/GenBank/DDBJ databases">
        <title>Complete genome of Planococcus rifietoensis type strain M8.</title>
        <authorList>
            <person name="See-Too W.S."/>
        </authorList>
    </citation>
    <scope>NUCLEOTIDE SEQUENCE [LARGE SCALE GENOMIC DNA]</scope>
    <source>
        <strain evidence="2">M8</strain>
    </source>
</reference>
<dbReference type="STRING" id="200991.AUC31_15340"/>
<keyword evidence="1" id="KW-0812">Transmembrane</keyword>
<evidence type="ECO:0000313" key="2">
    <source>
        <dbReference type="EMBL" id="ALS76491.1"/>
    </source>
</evidence>
<feature type="transmembrane region" description="Helical" evidence="1">
    <location>
        <begin position="68"/>
        <end position="87"/>
    </location>
</feature>
<name>A0A0U2Z988_9BACL</name>